<keyword evidence="2" id="KW-1185">Reference proteome</keyword>
<protein>
    <submittedName>
        <fullName evidence="1">Uncharacterized protein</fullName>
    </submittedName>
</protein>
<dbReference type="AlphaFoldDB" id="A0AA36GZ83"/>
<organism evidence="1 2">
    <name type="scientific">Cylicocyclus nassatus</name>
    <name type="common">Nematode worm</name>
    <dbReference type="NCBI Taxonomy" id="53992"/>
    <lineage>
        <taxon>Eukaryota</taxon>
        <taxon>Metazoa</taxon>
        <taxon>Ecdysozoa</taxon>
        <taxon>Nematoda</taxon>
        <taxon>Chromadorea</taxon>
        <taxon>Rhabditida</taxon>
        <taxon>Rhabditina</taxon>
        <taxon>Rhabditomorpha</taxon>
        <taxon>Strongyloidea</taxon>
        <taxon>Strongylidae</taxon>
        <taxon>Cylicocyclus</taxon>
    </lineage>
</organism>
<dbReference type="Proteomes" id="UP001176961">
    <property type="component" value="Unassembled WGS sequence"/>
</dbReference>
<gene>
    <name evidence="1" type="ORF">CYNAS_LOCUS12864</name>
</gene>
<accession>A0AA36GZ83</accession>
<evidence type="ECO:0000313" key="2">
    <source>
        <dbReference type="Proteomes" id="UP001176961"/>
    </source>
</evidence>
<dbReference type="EMBL" id="CATQJL010000305">
    <property type="protein sequence ID" value="CAJ0600881.1"/>
    <property type="molecule type" value="Genomic_DNA"/>
</dbReference>
<comment type="caution">
    <text evidence="1">The sequence shown here is derived from an EMBL/GenBank/DDBJ whole genome shotgun (WGS) entry which is preliminary data.</text>
</comment>
<evidence type="ECO:0000313" key="1">
    <source>
        <dbReference type="EMBL" id="CAJ0600881.1"/>
    </source>
</evidence>
<name>A0AA36GZ83_CYLNA</name>
<reference evidence="1" key="1">
    <citation type="submission" date="2023-07" db="EMBL/GenBank/DDBJ databases">
        <authorList>
            <consortium name="CYATHOMIX"/>
        </authorList>
    </citation>
    <scope>NUCLEOTIDE SEQUENCE</scope>
    <source>
        <strain evidence="1">N/A</strain>
    </source>
</reference>
<sequence>MALLRSLLPLKLPPVERCVSAQATLFSQFMTNELYGMTLLMTYMCAVRRSAAVAVGFRENCFMKPGGGCKCDIKDGAIDTLIEFATDDECKKPIEMVTAENKKNLAKEIQQKFGGFKDNCFPKPSGGCKCNVDMGFGEETRKEFSSNADCKKSIESKSQIRIRRTKAENKKELNEEIKEKFGDFKENCFPKPAGDADATTGRTMK</sequence>
<proteinExistence type="predicted"/>